<dbReference type="VEuPathDB" id="FungiDB:GGTG_07890"/>
<evidence type="ECO:0000313" key="2">
    <source>
        <dbReference type="EMBL" id="EJT74041.1"/>
    </source>
</evidence>
<organism evidence="2">
    <name type="scientific">Gaeumannomyces tritici (strain R3-111a-1)</name>
    <name type="common">Wheat and barley take-all root rot fungus</name>
    <name type="synonym">Gaeumannomyces graminis var. tritici</name>
    <dbReference type="NCBI Taxonomy" id="644352"/>
    <lineage>
        <taxon>Eukaryota</taxon>
        <taxon>Fungi</taxon>
        <taxon>Dikarya</taxon>
        <taxon>Ascomycota</taxon>
        <taxon>Pezizomycotina</taxon>
        <taxon>Sordariomycetes</taxon>
        <taxon>Sordariomycetidae</taxon>
        <taxon>Magnaporthales</taxon>
        <taxon>Magnaporthaceae</taxon>
        <taxon>Gaeumannomyces</taxon>
    </lineage>
</organism>
<dbReference type="EnsemblFungi" id="EJT74041">
    <property type="protein sequence ID" value="EJT74041"/>
    <property type="gene ID" value="GGTG_07890"/>
</dbReference>
<feature type="region of interest" description="Disordered" evidence="1">
    <location>
        <begin position="1"/>
        <end position="76"/>
    </location>
</feature>
<reference evidence="3" key="4">
    <citation type="journal article" date="2015" name="G3 (Bethesda)">
        <title>Genome sequences of three phytopathogenic species of the Magnaporthaceae family of fungi.</title>
        <authorList>
            <person name="Okagaki L.H."/>
            <person name="Nunes C.C."/>
            <person name="Sailsbery J."/>
            <person name="Clay B."/>
            <person name="Brown D."/>
            <person name="John T."/>
            <person name="Oh Y."/>
            <person name="Young N."/>
            <person name="Fitzgerald M."/>
            <person name="Haas B.J."/>
            <person name="Zeng Q."/>
            <person name="Young S."/>
            <person name="Adiconis X."/>
            <person name="Fan L."/>
            <person name="Levin J.Z."/>
            <person name="Mitchell T.K."/>
            <person name="Okubara P.A."/>
            <person name="Farman M.L."/>
            <person name="Kohn L.M."/>
            <person name="Birren B."/>
            <person name="Ma L.-J."/>
            <person name="Dean R.A."/>
        </authorList>
    </citation>
    <scope>NUCLEOTIDE SEQUENCE</scope>
    <source>
        <strain evidence="3">R3-111a-1</strain>
    </source>
</reference>
<dbReference type="RefSeq" id="XP_009223985.1">
    <property type="nucleotide sequence ID" value="XM_009225721.1"/>
</dbReference>
<feature type="compositionally biased region" description="Basic residues" evidence="1">
    <location>
        <begin position="67"/>
        <end position="76"/>
    </location>
</feature>
<reference evidence="2" key="2">
    <citation type="submission" date="2010-07" db="EMBL/GenBank/DDBJ databases">
        <authorList>
            <consortium name="The Broad Institute Genome Sequencing Platform"/>
            <consortium name="Broad Institute Genome Sequencing Center for Infectious Disease"/>
            <person name="Ma L.-J."/>
            <person name="Dead R."/>
            <person name="Young S."/>
            <person name="Zeng Q."/>
            <person name="Koehrsen M."/>
            <person name="Alvarado L."/>
            <person name="Berlin A."/>
            <person name="Chapman S.B."/>
            <person name="Chen Z."/>
            <person name="Freedman E."/>
            <person name="Gellesch M."/>
            <person name="Goldberg J."/>
            <person name="Griggs A."/>
            <person name="Gujja S."/>
            <person name="Heilman E.R."/>
            <person name="Heiman D."/>
            <person name="Hepburn T."/>
            <person name="Howarth C."/>
            <person name="Jen D."/>
            <person name="Larson L."/>
            <person name="Mehta T."/>
            <person name="Neiman D."/>
            <person name="Pearson M."/>
            <person name="Roberts A."/>
            <person name="Saif S."/>
            <person name="Shea T."/>
            <person name="Shenoy N."/>
            <person name="Sisk P."/>
            <person name="Stolte C."/>
            <person name="Sykes S."/>
            <person name="Walk T."/>
            <person name="White J."/>
            <person name="Yandava C."/>
            <person name="Haas B."/>
            <person name="Nusbaum C."/>
            <person name="Birren B."/>
        </authorList>
    </citation>
    <scope>NUCLEOTIDE SEQUENCE</scope>
    <source>
        <strain evidence="2">R3-111a-1</strain>
    </source>
</reference>
<proteinExistence type="predicted"/>
<name>J3P2Z9_GAET3</name>
<evidence type="ECO:0000313" key="4">
    <source>
        <dbReference type="Proteomes" id="UP000006039"/>
    </source>
</evidence>
<protein>
    <submittedName>
        <fullName evidence="2 3">Uncharacterized protein</fullName>
    </submittedName>
</protein>
<sequence>MLGGVGVESEEKEGEFRHEVEKEGRNKEAGRKHGSRERSQPGKSEFPSRQLRSDGYVLGSAEPGGRAGRHPRGFRRAKRVDTRLDYIVA</sequence>
<dbReference type="GeneID" id="20348348"/>
<reference evidence="4" key="1">
    <citation type="submission" date="2010-07" db="EMBL/GenBank/DDBJ databases">
        <title>The genome sequence of Gaeumannomyces graminis var. tritici strain R3-111a-1.</title>
        <authorList>
            <consortium name="The Broad Institute Genome Sequencing Platform"/>
            <person name="Ma L.-J."/>
            <person name="Dead R."/>
            <person name="Young S."/>
            <person name="Zeng Q."/>
            <person name="Koehrsen M."/>
            <person name="Alvarado L."/>
            <person name="Berlin A."/>
            <person name="Chapman S.B."/>
            <person name="Chen Z."/>
            <person name="Freedman E."/>
            <person name="Gellesch M."/>
            <person name="Goldberg J."/>
            <person name="Griggs A."/>
            <person name="Gujja S."/>
            <person name="Heilman E.R."/>
            <person name="Heiman D."/>
            <person name="Hepburn T."/>
            <person name="Howarth C."/>
            <person name="Jen D."/>
            <person name="Larson L."/>
            <person name="Mehta T."/>
            <person name="Neiman D."/>
            <person name="Pearson M."/>
            <person name="Roberts A."/>
            <person name="Saif S."/>
            <person name="Shea T."/>
            <person name="Shenoy N."/>
            <person name="Sisk P."/>
            <person name="Stolte C."/>
            <person name="Sykes S."/>
            <person name="Walk T."/>
            <person name="White J."/>
            <person name="Yandava C."/>
            <person name="Haas B."/>
            <person name="Nusbaum C."/>
            <person name="Birren B."/>
        </authorList>
    </citation>
    <scope>NUCLEOTIDE SEQUENCE [LARGE SCALE GENOMIC DNA]</scope>
    <source>
        <strain evidence="4">R3-111a-1</strain>
    </source>
</reference>
<reference evidence="2" key="3">
    <citation type="submission" date="2010-09" db="EMBL/GenBank/DDBJ databases">
        <title>Annotation of Gaeumannomyces graminis var. tritici R3-111a-1.</title>
        <authorList>
            <consortium name="The Broad Institute Genome Sequencing Platform"/>
            <person name="Ma L.-J."/>
            <person name="Dead R."/>
            <person name="Young S.K."/>
            <person name="Zeng Q."/>
            <person name="Gargeya S."/>
            <person name="Fitzgerald M."/>
            <person name="Haas B."/>
            <person name="Abouelleil A."/>
            <person name="Alvarado L."/>
            <person name="Arachchi H.M."/>
            <person name="Berlin A."/>
            <person name="Brown A."/>
            <person name="Chapman S.B."/>
            <person name="Chen Z."/>
            <person name="Dunbar C."/>
            <person name="Freedman E."/>
            <person name="Gearin G."/>
            <person name="Gellesch M."/>
            <person name="Goldberg J."/>
            <person name="Griggs A."/>
            <person name="Gujja S."/>
            <person name="Heiman D."/>
            <person name="Howarth C."/>
            <person name="Larson L."/>
            <person name="Lui A."/>
            <person name="MacDonald P.J.P."/>
            <person name="Mehta T."/>
            <person name="Montmayeur A."/>
            <person name="Murphy C."/>
            <person name="Neiman D."/>
            <person name="Pearson M."/>
            <person name="Priest M."/>
            <person name="Roberts A."/>
            <person name="Saif S."/>
            <person name="Shea T."/>
            <person name="Shenoy N."/>
            <person name="Sisk P."/>
            <person name="Stolte C."/>
            <person name="Sykes S."/>
            <person name="Yandava C."/>
            <person name="Wortman J."/>
            <person name="Nusbaum C."/>
            <person name="Birren B."/>
        </authorList>
    </citation>
    <scope>NUCLEOTIDE SEQUENCE</scope>
    <source>
        <strain evidence="2">R3-111a-1</strain>
    </source>
</reference>
<dbReference type="EMBL" id="GL385398">
    <property type="protein sequence ID" value="EJT74041.1"/>
    <property type="molecule type" value="Genomic_DNA"/>
</dbReference>
<dbReference type="HOGENOM" id="CLU_2454861_0_0_1"/>
<evidence type="ECO:0000256" key="1">
    <source>
        <dbReference type="SAM" id="MobiDB-lite"/>
    </source>
</evidence>
<dbReference type="Proteomes" id="UP000006039">
    <property type="component" value="Unassembled WGS sequence"/>
</dbReference>
<dbReference type="AlphaFoldDB" id="J3P2Z9"/>
<reference evidence="3" key="5">
    <citation type="submission" date="2018-04" db="UniProtKB">
        <authorList>
            <consortium name="EnsemblFungi"/>
        </authorList>
    </citation>
    <scope>IDENTIFICATION</scope>
    <source>
        <strain evidence="3">R3-111a-1</strain>
    </source>
</reference>
<keyword evidence="4" id="KW-1185">Reference proteome</keyword>
<feature type="compositionally biased region" description="Basic and acidic residues" evidence="1">
    <location>
        <begin position="14"/>
        <end position="40"/>
    </location>
</feature>
<gene>
    <name evidence="3" type="primary">20348348</name>
    <name evidence="2" type="ORF">GGTG_07890</name>
</gene>
<accession>J3P2Z9</accession>
<evidence type="ECO:0000313" key="3">
    <source>
        <dbReference type="EnsemblFungi" id="EJT74041"/>
    </source>
</evidence>